<dbReference type="PANTHER" id="PTHR33420:SF12">
    <property type="entry name" value="FIMBRIN-LIKE PROTEIN FIMI-RELATED"/>
    <property type="match status" value="1"/>
</dbReference>
<dbReference type="EMBL" id="ROVY01000157">
    <property type="protein sequence ID" value="MHI24716.1"/>
    <property type="molecule type" value="Genomic_DNA"/>
</dbReference>
<dbReference type="InterPro" id="IPR036937">
    <property type="entry name" value="Adhesion_dom_fimbrial_sf"/>
</dbReference>
<dbReference type="InterPro" id="IPR000259">
    <property type="entry name" value="Adhesion_dom_fimbrial"/>
</dbReference>
<organism evidence="6">
    <name type="scientific">Salmonella enterica</name>
    <name type="common">Salmonella choleraesuis</name>
    <dbReference type="NCBI Taxonomy" id="28901"/>
    <lineage>
        <taxon>Bacteria</taxon>
        <taxon>Pseudomonadati</taxon>
        <taxon>Pseudomonadota</taxon>
        <taxon>Gammaproteobacteria</taxon>
        <taxon>Enterobacterales</taxon>
        <taxon>Enterobacteriaceae</taxon>
        <taxon>Salmonella</taxon>
    </lineage>
</organism>
<feature type="domain" description="Fimbrial-type adhesion" evidence="5">
    <location>
        <begin position="47"/>
        <end position="208"/>
    </location>
</feature>
<sequence>MFLGKQGKSMINRSLIFFIMLGGVAINSLAAETLNAFQTDGLYGRLNMKGSIIKNACSISLDSVDQTVDFGKIPVSRFMQAGPEILSVPFKIRVNNCDQKEGSRLAVNALNRVSFAGGYTVLAKFYGDTVAGHPDLLGGKMAIPGVGLRIRMDKSSTVINFNQQTDPLPLFRGNGELLFYATLVRYGNVQDIRTGDFEWNTTFSIYYQ</sequence>
<dbReference type="PANTHER" id="PTHR33420">
    <property type="entry name" value="FIMBRIAL SUBUNIT ELFA-RELATED"/>
    <property type="match status" value="1"/>
</dbReference>
<reference evidence="6" key="1">
    <citation type="submission" date="2018-11" db="EMBL/GenBank/DDBJ databases">
        <authorList>
            <consortium name="PulseNet: The National Subtyping Network for Foodborne Disease Surveillance"/>
            <person name="Tarr C.L."/>
            <person name="Trees E."/>
            <person name="Katz L.S."/>
            <person name="Carleton-Romer H.A."/>
            <person name="Stroika S."/>
            <person name="Kucerova Z."/>
            <person name="Roache K.F."/>
            <person name="Sabol A.L."/>
            <person name="Besser J."/>
            <person name="Gerner-Smidt P."/>
        </authorList>
    </citation>
    <scope>NUCLEOTIDE SEQUENCE [LARGE SCALE GENOMIC DNA]</scope>
    <source>
        <strain evidence="6">PNUSAS059688</strain>
    </source>
</reference>
<dbReference type="InterPro" id="IPR008966">
    <property type="entry name" value="Adhesion_dom_sf"/>
</dbReference>
<dbReference type="AlphaFoldDB" id="A0A344SUE6"/>
<evidence type="ECO:0000256" key="4">
    <source>
        <dbReference type="ARBA" id="ARBA00023263"/>
    </source>
</evidence>
<comment type="caution">
    <text evidence="6">The sequence shown here is derived from an EMBL/GenBank/DDBJ whole genome shotgun (WGS) entry which is preliminary data.</text>
</comment>
<keyword evidence="4" id="KW-0281">Fimbrium</keyword>
<comment type="subcellular location">
    <subcellularLocation>
        <location evidence="1">Fimbrium</location>
    </subcellularLocation>
</comment>
<dbReference type="Proteomes" id="UP000885364">
    <property type="component" value="Unassembled WGS sequence"/>
</dbReference>
<gene>
    <name evidence="6" type="ORF">EEM47_23625</name>
</gene>
<dbReference type="Gene3D" id="2.60.40.1090">
    <property type="entry name" value="Fimbrial-type adhesion domain"/>
    <property type="match status" value="1"/>
</dbReference>
<evidence type="ECO:0000256" key="2">
    <source>
        <dbReference type="ARBA" id="ARBA00006671"/>
    </source>
</evidence>
<protein>
    <submittedName>
        <fullName evidence="6">Type 1 fimbrial protein</fullName>
    </submittedName>
</protein>
<keyword evidence="3" id="KW-0732">Signal</keyword>
<dbReference type="GO" id="GO:0043709">
    <property type="term" value="P:cell adhesion involved in single-species biofilm formation"/>
    <property type="evidence" value="ECO:0007669"/>
    <property type="project" value="TreeGrafter"/>
</dbReference>
<name>A0A344SUE6_SALER</name>
<comment type="similarity">
    <text evidence="2">Belongs to the fimbrial protein family.</text>
</comment>
<accession>A0A344SUE6</accession>
<dbReference type="GO" id="GO:0009289">
    <property type="term" value="C:pilus"/>
    <property type="evidence" value="ECO:0007669"/>
    <property type="project" value="UniProtKB-SubCell"/>
</dbReference>
<evidence type="ECO:0000256" key="1">
    <source>
        <dbReference type="ARBA" id="ARBA00004561"/>
    </source>
</evidence>
<dbReference type="Pfam" id="PF00419">
    <property type="entry name" value="Fimbrial"/>
    <property type="match status" value="1"/>
</dbReference>
<evidence type="ECO:0000256" key="3">
    <source>
        <dbReference type="ARBA" id="ARBA00022729"/>
    </source>
</evidence>
<dbReference type="SUPFAM" id="SSF49401">
    <property type="entry name" value="Bacterial adhesins"/>
    <property type="match status" value="1"/>
</dbReference>
<dbReference type="InterPro" id="IPR050263">
    <property type="entry name" value="Bact_Fimbrial_Adh_Pro"/>
</dbReference>
<evidence type="ECO:0000313" key="6">
    <source>
        <dbReference type="EMBL" id="MHI24716.1"/>
    </source>
</evidence>
<proteinExistence type="inferred from homology"/>
<evidence type="ECO:0000259" key="5">
    <source>
        <dbReference type="Pfam" id="PF00419"/>
    </source>
</evidence>